<dbReference type="Gene3D" id="3.90.320.10">
    <property type="match status" value="1"/>
</dbReference>
<comment type="caution">
    <text evidence="1">The sequence shown here is derived from an EMBL/GenBank/DDBJ whole genome shotgun (WGS) entry which is preliminary data.</text>
</comment>
<evidence type="ECO:0000313" key="2">
    <source>
        <dbReference type="Proteomes" id="UP000032458"/>
    </source>
</evidence>
<dbReference type="PANTHER" id="PTHR31340">
    <property type="entry name" value="MITOCHONDRIAL GENOME MAINTENANCE EXONUCLEASE 1"/>
    <property type="match status" value="1"/>
</dbReference>
<accession>A0A0D7CE39</accession>
<dbReference type="EMBL" id="JRKI01000061">
    <property type="protein sequence ID" value="KIZ14504.1"/>
    <property type="molecule type" value="Genomic_DNA"/>
</dbReference>
<protein>
    <recommendedName>
        <fullName evidence="3">PD-(D/E)XK endonuclease-like domain-containing protein</fullName>
    </recommendedName>
</protein>
<organism evidence="1 2">
    <name type="scientific">Streptomyces natalensis ATCC 27448</name>
    <dbReference type="NCBI Taxonomy" id="1240678"/>
    <lineage>
        <taxon>Bacteria</taxon>
        <taxon>Bacillati</taxon>
        <taxon>Actinomycetota</taxon>
        <taxon>Actinomycetes</taxon>
        <taxon>Kitasatosporales</taxon>
        <taxon>Streptomycetaceae</taxon>
        <taxon>Streptomyces</taxon>
    </lineage>
</organism>
<gene>
    <name evidence="1" type="ORF">SNA_36160</name>
</gene>
<evidence type="ECO:0000313" key="1">
    <source>
        <dbReference type="EMBL" id="KIZ14504.1"/>
    </source>
</evidence>
<dbReference type="GO" id="GO:0008297">
    <property type="term" value="F:single-stranded DNA exodeoxyribonuclease activity"/>
    <property type="evidence" value="ECO:0007669"/>
    <property type="project" value="TreeGrafter"/>
</dbReference>
<keyword evidence="2" id="KW-1185">Reference proteome</keyword>
<evidence type="ECO:0008006" key="3">
    <source>
        <dbReference type="Google" id="ProtNLM"/>
    </source>
</evidence>
<dbReference type="Proteomes" id="UP000032458">
    <property type="component" value="Unassembled WGS sequence"/>
</dbReference>
<dbReference type="AlphaFoldDB" id="A0A0D7CE39"/>
<dbReference type="PATRIC" id="fig|1240678.4.peg.7704"/>
<name>A0A0D7CE39_9ACTN</name>
<reference evidence="1 2" key="1">
    <citation type="submission" date="2014-09" db="EMBL/GenBank/DDBJ databases">
        <title>Draft genome sequence of Streptomyces natalensis ATCC 27448, producer of the antifungal pimaricin.</title>
        <authorList>
            <person name="Mendes M.V."/>
            <person name="Beites T."/>
            <person name="Pires S."/>
            <person name="Santos C.L."/>
            <person name="Moradas-Ferreira P."/>
        </authorList>
    </citation>
    <scope>NUCLEOTIDE SEQUENCE [LARGE SCALE GENOMIC DNA]</scope>
    <source>
        <strain evidence="1 2">ATCC 27448</strain>
    </source>
</reference>
<proteinExistence type="predicted"/>
<dbReference type="PANTHER" id="PTHR31340:SF3">
    <property type="entry name" value="MITOCHONDRIAL GENOME MAINTENANCE EXONUCLEASE 1"/>
    <property type="match status" value="1"/>
</dbReference>
<sequence length="264" mass="28891">MGALSTITRGGSRFYVDSDSGAKAPGVTSILSMQPKPFLQFWAAKTVAQAAVTNVGSLVGLAMQDPAGAVDYLKGAPRRITKEAAETGTAAHDLFERLARGQNPGRVHPELEPFVRHFREFLETVKPRFLYIEDAIWSDSHNYAGSFDAICEIAGEVVMLDFKTTRSGVHEDVALQLAAYSNADRIIRADTGESEPLPVIEAAAVLHVRPEGWKLVPVRHAPELFDVFLHLRAVFDWDREIKRGVIGRPVASGGEAETGSQRRK</sequence>
<dbReference type="InterPro" id="IPR011604">
    <property type="entry name" value="PDDEXK-like_dom_sf"/>
</dbReference>